<feature type="compositionally biased region" description="Polar residues" evidence="1">
    <location>
        <begin position="1"/>
        <end position="17"/>
    </location>
</feature>
<dbReference type="Proteomes" id="UP000617340">
    <property type="component" value="Unassembled WGS sequence"/>
</dbReference>
<dbReference type="AlphaFoldDB" id="A0A834U3H4"/>
<comment type="caution">
    <text evidence="2">The sequence shown here is derived from an EMBL/GenBank/DDBJ whole genome shotgun (WGS) entry which is preliminary data.</text>
</comment>
<protein>
    <submittedName>
        <fullName evidence="2">Uncharacterized protein</fullName>
    </submittedName>
</protein>
<reference evidence="2" key="1">
    <citation type="journal article" date="2020" name="G3 (Bethesda)">
        <title>High-Quality Assemblies for Three Invasive Social Wasps from the &lt;i&gt;Vespula&lt;/i&gt; Genus.</title>
        <authorList>
            <person name="Harrop T.W.R."/>
            <person name="Guhlin J."/>
            <person name="McLaughlin G.M."/>
            <person name="Permina E."/>
            <person name="Stockwell P."/>
            <person name="Gilligan J."/>
            <person name="Le Lec M.F."/>
            <person name="Gruber M.A.M."/>
            <person name="Quinn O."/>
            <person name="Lovegrove M."/>
            <person name="Duncan E.J."/>
            <person name="Remnant E.J."/>
            <person name="Van Eeckhoven J."/>
            <person name="Graham B."/>
            <person name="Knapp R.A."/>
            <person name="Langford K.W."/>
            <person name="Kronenberg Z."/>
            <person name="Press M.O."/>
            <person name="Eacker S.M."/>
            <person name="Wilson-Rankin E.E."/>
            <person name="Purcell J."/>
            <person name="Lester P.J."/>
            <person name="Dearden P.K."/>
        </authorList>
    </citation>
    <scope>NUCLEOTIDE SEQUENCE</scope>
    <source>
        <strain evidence="2">Linc-1</strain>
    </source>
</reference>
<sequence>MAGVSSWQARQSGTGNELSRRGASWDFSVSSNACGSLRCPATKTSVEKRREPLPSRLGSPSFANSVHLPHCTRLNSETRPSSSSPSRTNRD</sequence>
<evidence type="ECO:0000313" key="2">
    <source>
        <dbReference type="EMBL" id="KAF7415136.1"/>
    </source>
</evidence>
<evidence type="ECO:0000256" key="1">
    <source>
        <dbReference type="SAM" id="MobiDB-lite"/>
    </source>
</evidence>
<dbReference type="EMBL" id="JACSDZ010000002">
    <property type="protein sequence ID" value="KAF7415136.1"/>
    <property type="molecule type" value="Genomic_DNA"/>
</dbReference>
<name>A0A834U3H4_VESGE</name>
<accession>A0A834U3H4</accession>
<feature type="compositionally biased region" description="Low complexity" evidence="1">
    <location>
        <begin position="78"/>
        <end position="91"/>
    </location>
</feature>
<gene>
    <name evidence="2" type="ORF">HZH68_003625</name>
</gene>
<proteinExistence type="predicted"/>
<feature type="region of interest" description="Disordered" evidence="1">
    <location>
        <begin position="1"/>
        <end position="91"/>
    </location>
</feature>
<organism evidence="2 3">
    <name type="scientific">Vespula germanica</name>
    <name type="common">German yellow jacket</name>
    <name type="synonym">Paravespula germanica</name>
    <dbReference type="NCBI Taxonomy" id="30212"/>
    <lineage>
        <taxon>Eukaryota</taxon>
        <taxon>Metazoa</taxon>
        <taxon>Ecdysozoa</taxon>
        <taxon>Arthropoda</taxon>
        <taxon>Hexapoda</taxon>
        <taxon>Insecta</taxon>
        <taxon>Pterygota</taxon>
        <taxon>Neoptera</taxon>
        <taxon>Endopterygota</taxon>
        <taxon>Hymenoptera</taxon>
        <taxon>Apocrita</taxon>
        <taxon>Aculeata</taxon>
        <taxon>Vespoidea</taxon>
        <taxon>Vespidae</taxon>
        <taxon>Vespinae</taxon>
        <taxon>Vespula</taxon>
    </lineage>
</organism>
<evidence type="ECO:0000313" key="3">
    <source>
        <dbReference type="Proteomes" id="UP000617340"/>
    </source>
</evidence>
<keyword evidence="3" id="KW-1185">Reference proteome</keyword>